<reference evidence="1 2" key="1">
    <citation type="submission" date="2016-10" db="EMBL/GenBank/DDBJ databases">
        <title>Comparative genomics of Bacillus thuringiensis reveals a path to pathogens against multiple invertebrate hosts.</title>
        <authorList>
            <person name="Zheng J."/>
            <person name="Gao Q."/>
            <person name="Liu H."/>
            <person name="Peng D."/>
            <person name="Ruan L."/>
            <person name="Sun M."/>
        </authorList>
    </citation>
    <scope>NUCLEOTIDE SEQUENCE [LARGE SCALE GENOMIC DNA]</scope>
    <source>
        <strain evidence="1">BGSC 4BK1</strain>
    </source>
</reference>
<evidence type="ECO:0000313" key="1">
    <source>
        <dbReference type="EMBL" id="OTX84898.1"/>
    </source>
</evidence>
<sequence>MHDFYKLNIDMKANRTMEKPYEIHIEIHYFNKEFQMRIQNLVEKYRPAFEIRSKNFIVKHLQKNKVNINLVSYRNKEYKAVMTGDNSYFYNLNYFNFQSGYFSFSERNAAEETMYKMKEIINGTLNKEALIFQQIF</sequence>
<organism evidence="1 2">
    <name type="scientific">Bacillus wiedmannii</name>
    <dbReference type="NCBI Taxonomy" id="1890302"/>
    <lineage>
        <taxon>Bacteria</taxon>
        <taxon>Bacillati</taxon>
        <taxon>Bacillota</taxon>
        <taxon>Bacilli</taxon>
        <taxon>Bacillales</taxon>
        <taxon>Bacillaceae</taxon>
        <taxon>Bacillus</taxon>
        <taxon>Bacillus cereus group</taxon>
    </lineage>
</organism>
<gene>
    <name evidence="1" type="ORF">BK730_24295</name>
</gene>
<dbReference type="RefSeq" id="WP_086423068.1">
    <property type="nucleotide sequence ID" value="NZ_NFDE01000063.1"/>
</dbReference>
<comment type="caution">
    <text evidence="1">The sequence shown here is derived from an EMBL/GenBank/DDBJ whole genome shotgun (WGS) entry which is preliminary data.</text>
</comment>
<protein>
    <submittedName>
        <fullName evidence="1">Uncharacterized protein</fullName>
    </submittedName>
</protein>
<dbReference type="Proteomes" id="UP000194945">
    <property type="component" value="Unassembled WGS sequence"/>
</dbReference>
<proteinExistence type="predicted"/>
<accession>A0A242YYW7</accession>
<dbReference type="AlphaFoldDB" id="A0A242YYW7"/>
<name>A0A242YYW7_9BACI</name>
<evidence type="ECO:0000313" key="2">
    <source>
        <dbReference type="Proteomes" id="UP000194945"/>
    </source>
</evidence>
<dbReference type="EMBL" id="NFDE01000063">
    <property type="protein sequence ID" value="OTX84898.1"/>
    <property type="molecule type" value="Genomic_DNA"/>
</dbReference>